<dbReference type="Proteomes" id="UP000824058">
    <property type="component" value="Unassembled WGS sequence"/>
</dbReference>
<dbReference type="AlphaFoldDB" id="A0A9D2FW63"/>
<reference evidence="1" key="2">
    <citation type="submission" date="2021-04" db="EMBL/GenBank/DDBJ databases">
        <authorList>
            <person name="Gilroy R."/>
        </authorList>
    </citation>
    <scope>NUCLEOTIDE SEQUENCE</scope>
    <source>
        <strain evidence="1">ChiBcolR9-63</strain>
    </source>
</reference>
<evidence type="ECO:0000313" key="2">
    <source>
        <dbReference type="Proteomes" id="UP000824058"/>
    </source>
</evidence>
<proteinExistence type="predicted"/>
<organism evidence="1 2">
    <name type="scientific">Candidatus Streptococcus faecavium</name>
    <dbReference type="NCBI Taxonomy" id="2838763"/>
    <lineage>
        <taxon>Bacteria</taxon>
        <taxon>Bacillati</taxon>
        <taxon>Bacillota</taxon>
        <taxon>Bacilli</taxon>
        <taxon>Lactobacillales</taxon>
        <taxon>Streptococcaceae</taxon>
        <taxon>Streptococcus</taxon>
    </lineage>
</organism>
<protein>
    <submittedName>
        <fullName evidence="1">Uncharacterized protein</fullName>
    </submittedName>
</protein>
<dbReference type="EMBL" id="DXBD01000038">
    <property type="protein sequence ID" value="HIZ67905.1"/>
    <property type="molecule type" value="Genomic_DNA"/>
</dbReference>
<name>A0A9D2FW63_9STRE</name>
<reference evidence="1" key="1">
    <citation type="journal article" date="2021" name="PeerJ">
        <title>Extensive microbial diversity within the chicken gut microbiome revealed by metagenomics and culture.</title>
        <authorList>
            <person name="Gilroy R."/>
            <person name="Ravi A."/>
            <person name="Getino M."/>
            <person name="Pursley I."/>
            <person name="Horton D.L."/>
            <person name="Alikhan N.F."/>
            <person name="Baker D."/>
            <person name="Gharbi K."/>
            <person name="Hall N."/>
            <person name="Watson M."/>
            <person name="Adriaenssens E.M."/>
            <person name="Foster-Nyarko E."/>
            <person name="Jarju S."/>
            <person name="Secka A."/>
            <person name="Antonio M."/>
            <person name="Oren A."/>
            <person name="Chaudhuri R.R."/>
            <person name="La Ragione R."/>
            <person name="Hildebrand F."/>
            <person name="Pallen M.J."/>
        </authorList>
    </citation>
    <scope>NUCLEOTIDE SEQUENCE</scope>
    <source>
        <strain evidence="1">ChiBcolR9-63</strain>
    </source>
</reference>
<accession>A0A9D2FW63</accession>
<comment type="caution">
    <text evidence="1">The sequence shown here is derived from an EMBL/GenBank/DDBJ whole genome shotgun (WGS) entry which is preliminary data.</text>
</comment>
<evidence type="ECO:0000313" key="1">
    <source>
        <dbReference type="EMBL" id="HIZ67905.1"/>
    </source>
</evidence>
<sequence>MTLKVLLIVLLIALIVAGVYSVRNQLWVAKTFGCDYVVVMKDGAKLPDLASIANLKGKVRFVGSSDDTCSVQSHLNDVELKKVLMADYHLSDEQIYIRPAQLSGALGMM</sequence>
<gene>
    <name evidence="1" type="ORF">H9965_05550</name>
</gene>